<feature type="compositionally biased region" description="Basic and acidic residues" evidence="2">
    <location>
        <begin position="149"/>
        <end position="159"/>
    </location>
</feature>
<comment type="caution">
    <text evidence="3">The sequence shown here is derived from an EMBL/GenBank/DDBJ whole genome shotgun (WGS) entry which is preliminary data.</text>
</comment>
<proteinExistence type="predicted"/>
<feature type="compositionally biased region" description="Basic and acidic residues" evidence="2">
    <location>
        <begin position="402"/>
        <end position="414"/>
    </location>
</feature>
<feature type="coiled-coil region" evidence="1">
    <location>
        <begin position="361"/>
        <end position="395"/>
    </location>
</feature>
<evidence type="ECO:0000313" key="3">
    <source>
        <dbReference type="EMBL" id="CAJ0582095.1"/>
    </source>
</evidence>
<feature type="region of interest" description="Disordered" evidence="2">
    <location>
        <begin position="448"/>
        <end position="496"/>
    </location>
</feature>
<reference evidence="3" key="1">
    <citation type="submission" date="2023-06" db="EMBL/GenBank/DDBJ databases">
        <authorList>
            <person name="Delattre M."/>
        </authorList>
    </citation>
    <scope>NUCLEOTIDE SEQUENCE</scope>
    <source>
        <strain evidence="3">AF72</strain>
    </source>
</reference>
<feature type="non-terminal residue" evidence="3">
    <location>
        <position position="496"/>
    </location>
</feature>
<dbReference type="Proteomes" id="UP001177023">
    <property type="component" value="Unassembled WGS sequence"/>
</dbReference>
<organism evidence="3 4">
    <name type="scientific">Mesorhabditis spiculigera</name>
    <dbReference type="NCBI Taxonomy" id="96644"/>
    <lineage>
        <taxon>Eukaryota</taxon>
        <taxon>Metazoa</taxon>
        <taxon>Ecdysozoa</taxon>
        <taxon>Nematoda</taxon>
        <taxon>Chromadorea</taxon>
        <taxon>Rhabditida</taxon>
        <taxon>Rhabditina</taxon>
        <taxon>Rhabditomorpha</taxon>
        <taxon>Rhabditoidea</taxon>
        <taxon>Rhabditidae</taxon>
        <taxon>Mesorhabditinae</taxon>
        <taxon>Mesorhabditis</taxon>
    </lineage>
</organism>
<evidence type="ECO:0000256" key="2">
    <source>
        <dbReference type="SAM" id="MobiDB-lite"/>
    </source>
</evidence>
<accession>A0AA36GE92</accession>
<keyword evidence="4" id="KW-1185">Reference proteome</keyword>
<keyword evidence="1" id="KW-0175">Coiled coil</keyword>
<feature type="region of interest" description="Disordered" evidence="2">
    <location>
        <begin position="129"/>
        <end position="194"/>
    </location>
</feature>
<dbReference type="AlphaFoldDB" id="A0AA36GE92"/>
<sequence length="496" mass="54804">MVLAKNKSRTREQRSPPAAKDALLSLKLEPVMEHRQTLLLSLRRALAPSGNCNWSDVRQQYKKASGRALTTEELNWMVNANGKSRMELFQLEYRHLVIPLDSHGNVVRPVFKRQTEFVGGGLFTKKDDEVDSASEVSPIPSSDAGSTDDVNRHIDREGADSADSALHSGNEETVSLDKDISASDDQSESSKIKEAVVEEKEATIQVDVELVSSDATNLGCAESMAEKSQAVEELRARTPTVVDISTTDTFLREAQGATADHTVFTKQPSYALEIDATEICDIGSSSLEDLSAEAAMVRLSDNFYNMAPEESKESHDDLDQELPIVHAVPAVVVEELTADSLPFIQGNPVEIITVPNPHCTLEEVKKTCKDFRAELEELKNEQNENRRDLAEVQKIVLKAKHATEKPRPTNRYEDPNNSDFTVSDGETDHLPMLYARKVPKIVVEPCNNELSDEDDSDGLEVLSPTPELPELPIELDAGAQLPDVLDGSRRAQKQPR</sequence>
<dbReference type="EMBL" id="CATQJA010002664">
    <property type="protein sequence ID" value="CAJ0582095.1"/>
    <property type="molecule type" value="Genomic_DNA"/>
</dbReference>
<name>A0AA36GE92_9BILA</name>
<evidence type="ECO:0000256" key="1">
    <source>
        <dbReference type="SAM" id="Coils"/>
    </source>
</evidence>
<evidence type="ECO:0000313" key="4">
    <source>
        <dbReference type="Proteomes" id="UP001177023"/>
    </source>
</evidence>
<feature type="region of interest" description="Disordered" evidence="2">
    <location>
        <begin position="402"/>
        <end position="426"/>
    </location>
</feature>
<gene>
    <name evidence="3" type="ORF">MSPICULIGERA_LOCUS20238</name>
</gene>
<protein>
    <submittedName>
        <fullName evidence="3">Uncharacterized protein</fullName>
    </submittedName>
</protein>
<feature type="compositionally biased region" description="Low complexity" evidence="2">
    <location>
        <begin position="459"/>
        <end position="475"/>
    </location>
</feature>